<accession>A0A6F8SI67</accession>
<dbReference type="KEGG" id="ahat:ADCFC_04040"/>
<sequence length="248" mass="27449">MTIATRKDDAAETTENAALGTDTNDEGVMTAEDLAALCESRGETYSFLARLFREEVDEALLAQLNDTDYPVSSGNGLMDEGYYQIAKYLSNAWVDPLMKLSVDYTRAFLGSGIDTYSAAYPFESVYTSEKRLLMSDARDEVLAIYRSCGLEKSESWTVGEDHVAVELEFMGVLAHRAAKALRAGDEERAFSLINTQRNFMDDHLASWVPVFLSDTRRFADTTFYQGVANVTEGFLEEDAALLADLVAA</sequence>
<dbReference type="Pfam" id="PF02613">
    <property type="entry name" value="Nitrate_red_del"/>
    <property type="match status" value="1"/>
</dbReference>
<dbReference type="RefSeq" id="WP_231699562.1">
    <property type="nucleotide sequence ID" value="NZ_AP022829.1"/>
</dbReference>
<proteinExistence type="predicted"/>
<keyword evidence="4" id="KW-1185">Reference proteome</keyword>
<evidence type="ECO:0000313" key="4">
    <source>
        <dbReference type="Proteomes" id="UP000501727"/>
    </source>
</evidence>
<reference evidence="4" key="2">
    <citation type="submission" date="2020-03" db="EMBL/GenBank/DDBJ databases">
        <title>Complete Genome Sequence of Adlercreutzia sp. strain 8CFCBH1 Producing Equol, Isolated from Healthy Japanese Feces.</title>
        <authorList>
            <person name="Ogata Y."/>
            <person name="Sakamoto M."/>
            <person name="Ohkuma M."/>
            <person name="Hattori M."/>
            <person name="Suda W."/>
        </authorList>
    </citation>
    <scope>NUCLEOTIDE SEQUENCE [LARGE SCALE GENOMIC DNA]</scope>
    <source>
        <strain evidence="4">8CFCBH1</strain>
    </source>
</reference>
<name>A0A6F8SI67_9ACTN</name>
<reference evidence="4" key="1">
    <citation type="journal article" date="2020" name="Microbiol. Resour. Announc.">
        <title>Complete Genome Sequence of Adlercreutzia sp. Strain 8CFCBH1, a Potent Producer of Equol, Isolated from Healthy Japanese Feces.</title>
        <authorList>
            <person name="Ogata Y."/>
            <person name="Sakamoto M."/>
            <person name="Ohkuma M."/>
            <person name="Hattori M."/>
            <person name="Suda W."/>
        </authorList>
    </citation>
    <scope>NUCLEOTIDE SEQUENCE [LARGE SCALE GENOMIC DNA]</scope>
    <source>
        <strain evidence="4">8CFCBH1</strain>
    </source>
</reference>
<protein>
    <submittedName>
        <fullName evidence="3">Molecular chaperone TorD</fullName>
    </submittedName>
</protein>
<dbReference type="InterPro" id="IPR036411">
    <property type="entry name" value="TorD-like_sf"/>
</dbReference>
<evidence type="ECO:0000256" key="2">
    <source>
        <dbReference type="SAM" id="MobiDB-lite"/>
    </source>
</evidence>
<dbReference type="PANTHER" id="PTHR34227">
    <property type="entry name" value="CHAPERONE PROTEIN YCDY"/>
    <property type="match status" value="1"/>
</dbReference>
<organism evidence="3 4">
    <name type="scientific">Adlercreutzia hattorii</name>
    <dbReference type="NCBI Taxonomy" id="2707299"/>
    <lineage>
        <taxon>Bacteria</taxon>
        <taxon>Bacillati</taxon>
        <taxon>Actinomycetota</taxon>
        <taxon>Coriobacteriia</taxon>
        <taxon>Eggerthellales</taxon>
        <taxon>Eggerthellaceae</taxon>
        <taxon>Adlercreutzia</taxon>
    </lineage>
</organism>
<feature type="compositionally biased region" description="Basic and acidic residues" evidence="2">
    <location>
        <begin position="1"/>
        <end position="10"/>
    </location>
</feature>
<evidence type="ECO:0000313" key="3">
    <source>
        <dbReference type="EMBL" id="BCA87785.1"/>
    </source>
</evidence>
<dbReference type="AlphaFoldDB" id="A0A6F8SI67"/>
<keyword evidence="1" id="KW-0143">Chaperone</keyword>
<dbReference type="EMBL" id="AP022829">
    <property type="protein sequence ID" value="BCA87785.1"/>
    <property type="molecule type" value="Genomic_DNA"/>
</dbReference>
<dbReference type="InterPro" id="IPR020945">
    <property type="entry name" value="DMSO/NO3_reduct_chaperone"/>
</dbReference>
<dbReference type="SUPFAM" id="SSF89155">
    <property type="entry name" value="TorD-like"/>
    <property type="match status" value="1"/>
</dbReference>
<dbReference type="InterPro" id="IPR018247">
    <property type="entry name" value="EF_Hand_1_Ca_BS"/>
</dbReference>
<dbReference type="Proteomes" id="UP000501727">
    <property type="component" value="Chromosome"/>
</dbReference>
<dbReference type="Gene3D" id="1.10.3480.10">
    <property type="entry name" value="TorD-like"/>
    <property type="match status" value="1"/>
</dbReference>
<dbReference type="PROSITE" id="PS00018">
    <property type="entry name" value="EF_HAND_1"/>
    <property type="match status" value="1"/>
</dbReference>
<evidence type="ECO:0000256" key="1">
    <source>
        <dbReference type="ARBA" id="ARBA00023186"/>
    </source>
</evidence>
<dbReference type="InterPro" id="IPR050289">
    <property type="entry name" value="TorD/DmsD_chaperones"/>
</dbReference>
<feature type="region of interest" description="Disordered" evidence="2">
    <location>
        <begin position="1"/>
        <end position="23"/>
    </location>
</feature>
<gene>
    <name evidence="3" type="ORF">ADCFC_02840</name>
</gene>
<dbReference type="PANTHER" id="PTHR34227:SF1">
    <property type="entry name" value="DIMETHYL SULFOXIDE REDUCTASE CHAPERONE-RELATED"/>
    <property type="match status" value="1"/>
</dbReference>